<protein>
    <submittedName>
        <fullName evidence="2">Uncharacterized protein</fullName>
    </submittedName>
</protein>
<name>A0A8J2K5M4_9HEXA</name>
<keyword evidence="1" id="KW-1133">Transmembrane helix</keyword>
<feature type="transmembrane region" description="Helical" evidence="1">
    <location>
        <begin position="71"/>
        <end position="94"/>
    </location>
</feature>
<dbReference type="EMBL" id="CAJVCH010183710">
    <property type="protein sequence ID" value="CAG7729757.1"/>
    <property type="molecule type" value="Genomic_DNA"/>
</dbReference>
<evidence type="ECO:0000256" key="1">
    <source>
        <dbReference type="SAM" id="Phobius"/>
    </source>
</evidence>
<keyword evidence="3" id="KW-1185">Reference proteome</keyword>
<organism evidence="2 3">
    <name type="scientific">Allacma fusca</name>
    <dbReference type="NCBI Taxonomy" id="39272"/>
    <lineage>
        <taxon>Eukaryota</taxon>
        <taxon>Metazoa</taxon>
        <taxon>Ecdysozoa</taxon>
        <taxon>Arthropoda</taxon>
        <taxon>Hexapoda</taxon>
        <taxon>Collembola</taxon>
        <taxon>Symphypleona</taxon>
        <taxon>Sminthuridae</taxon>
        <taxon>Allacma</taxon>
    </lineage>
</organism>
<reference evidence="2" key="1">
    <citation type="submission" date="2021-06" db="EMBL/GenBank/DDBJ databases">
        <authorList>
            <person name="Hodson N. C."/>
            <person name="Mongue J. A."/>
            <person name="Jaron S. K."/>
        </authorList>
    </citation>
    <scope>NUCLEOTIDE SEQUENCE</scope>
</reference>
<evidence type="ECO:0000313" key="2">
    <source>
        <dbReference type="EMBL" id="CAG7729757.1"/>
    </source>
</evidence>
<comment type="caution">
    <text evidence="2">The sequence shown here is derived from an EMBL/GenBank/DDBJ whole genome shotgun (WGS) entry which is preliminary data.</text>
</comment>
<evidence type="ECO:0000313" key="3">
    <source>
        <dbReference type="Proteomes" id="UP000708208"/>
    </source>
</evidence>
<keyword evidence="1" id="KW-0812">Transmembrane</keyword>
<keyword evidence="1" id="KW-0472">Membrane</keyword>
<proteinExistence type="predicted"/>
<sequence>MRASHDYDLFDNRCSTFDTNVVLGNTFTLFFSVVLFMSSIAGFVAAVILLKGSYLDLSRRVIYSRGNVHFLGVNNYLTFLLQTFMVYTVISYYISFVLSITKLYTDPGRIVKMLYLSFS</sequence>
<dbReference type="Proteomes" id="UP000708208">
    <property type="component" value="Unassembled WGS sequence"/>
</dbReference>
<accession>A0A8J2K5M4</accession>
<feature type="transmembrane region" description="Helical" evidence="1">
    <location>
        <begin position="27"/>
        <end position="50"/>
    </location>
</feature>
<gene>
    <name evidence="2" type="ORF">AFUS01_LOCUS18449</name>
</gene>
<dbReference type="AlphaFoldDB" id="A0A8J2K5M4"/>